<keyword evidence="2" id="KW-0812">Transmembrane</keyword>
<reference evidence="3" key="1">
    <citation type="submission" date="2023-10" db="EMBL/GenBank/DDBJ databases">
        <authorList>
            <person name="Chen Y."/>
            <person name="Shah S."/>
            <person name="Dougan E. K."/>
            <person name="Thang M."/>
            <person name="Chan C."/>
        </authorList>
    </citation>
    <scope>NUCLEOTIDE SEQUENCE [LARGE SCALE GENOMIC DNA]</scope>
</reference>
<protein>
    <recommendedName>
        <fullName evidence="5">Fatty acid hydroxylase domain-containing protein</fullName>
    </recommendedName>
</protein>
<keyword evidence="2" id="KW-1133">Transmembrane helix</keyword>
<dbReference type="EMBL" id="CAUYUJ010017282">
    <property type="protein sequence ID" value="CAK0873441.1"/>
    <property type="molecule type" value="Genomic_DNA"/>
</dbReference>
<keyword evidence="2" id="KW-0472">Membrane</keyword>
<evidence type="ECO:0000256" key="1">
    <source>
        <dbReference type="SAM" id="MobiDB-lite"/>
    </source>
</evidence>
<comment type="caution">
    <text evidence="3">The sequence shown here is derived from an EMBL/GenBank/DDBJ whole genome shotgun (WGS) entry which is preliminary data.</text>
</comment>
<organism evidence="3 4">
    <name type="scientific">Prorocentrum cordatum</name>
    <dbReference type="NCBI Taxonomy" id="2364126"/>
    <lineage>
        <taxon>Eukaryota</taxon>
        <taxon>Sar</taxon>
        <taxon>Alveolata</taxon>
        <taxon>Dinophyceae</taxon>
        <taxon>Prorocentrales</taxon>
        <taxon>Prorocentraceae</taxon>
        <taxon>Prorocentrum</taxon>
    </lineage>
</organism>
<name>A0ABN9VMX2_9DINO</name>
<gene>
    <name evidence="3" type="ORF">PCOR1329_LOCUS58652</name>
</gene>
<evidence type="ECO:0000313" key="3">
    <source>
        <dbReference type="EMBL" id="CAK0873441.1"/>
    </source>
</evidence>
<feature type="transmembrane region" description="Helical" evidence="2">
    <location>
        <begin position="78"/>
        <end position="103"/>
    </location>
</feature>
<sequence>MHGTINGAVGFAAFCAAWLMLELQRGKGLGEALRSWWLEPAVATLSFAVAIAIFDKRERDMGLGEEGRISTLRPGPDFVAPGSVNMLFVAGVLYWAGICVWVRLVPAVEDIPDGWPDGFQGAVYLICEVCAGIWAYDFIFSFVHLAAHHLGWDSHQYHHLKKLDIRARDVLTHSPSDGALQVLVNIIVQRHTPWGGAKSRLARIVHNVVVTWMLTESHSASPSPNVARRRREAPDGHSFEVNSRGMEFKRLVALATGSSRARRSTS</sequence>
<feature type="region of interest" description="Disordered" evidence="1">
    <location>
        <begin position="218"/>
        <end position="241"/>
    </location>
</feature>
<feature type="transmembrane region" description="Helical" evidence="2">
    <location>
        <begin position="123"/>
        <end position="147"/>
    </location>
</feature>
<dbReference type="Proteomes" id="UP001189429">
    <property type="component" value="Unassembled WGS sequence"/>
</dbReference>
<feature type="transmembrane region" description="Helical" evidence="2">
    <location>
        <begin position="36"/>
        <end position="54"/>
    </location>
</feature>
<evidence type="ECO:0000313" key="4">
    <source>
        <dbReference type="Proteomes" id="UP001189429"/>
    </source>
</evidence>
<evidence type="ECO:0000256" key="2">
    <source>
        <dbReference type="SAM" id="Phobius"/>
    </source>
</evidence>
<evidence type="ECO:0008006" key="5">
    <source>
        <dbReference type="Google" id="ProtNLM"/>
    </source>
</evidence>
<keyword evidence="4" id="KW-1185">Reference proteome</keyword>
<proteinExistence type="predicted"/>
<accession>A0ABN9VMX2</accession>